<reference evidence="2" key="1">
    <citation type="journal article" date="2014" name="Int. J. Syst. Evol. Microbiol.">
        <title>Complete genome sequence of Corynebacterium casei LMG S-19264T (=DSM 44701T), isolated from a smear-ripened cheese.</title>
        <authorList>
            <consortium name="US DOE Joint Genome Institute (JGI-PGF)"/>
            <person name="Walter F."/>
            <person name="Albersmeier A."/>
            <person name="Kalinowski J."/>
            <person name="Ruckert C."/>
        </authorList>
    </citation>
    <scope>NUCLEOTIDE SEQUENCE</scope>
    <source>
        <strain evidence="2">JCM 4633</strain>
    </source>
</reference>
<reference evidence="2" key="2">
    <citation type="submission" date="2020-09" db="EMBL/GenBank/DDBJ databases">
        <authorList>
            <person name="Sun Q."/>
            <person name="Ohkuma M."/>
        </authorList>
    </citation>
    <scope>NUCLEOTIDE SEQUENCE</scope>
    <source>
        <strain evidence="2">JCM 4633</strain>
    </source>
</reference>
<dbReference type="PANTHER" id="PTHR40254">
    <property type="entry name" value="BLR0577 PROTEIN"/>
    <property type="match status" value="1"/>
</dbReference>
<comment type="caution">
    <text evidence="2">The sequence shown here is derived from an EMBL/GenBank/DDBJ whole genome shotgun (WGS) entry which is preliminary data.</text>
</comment>
<organism evidence="2 3">
    <name type="scientific">Streptomyces cinnamoneus</name>
    <name type="common">Streptoverticillium cinnamoneum</name>
    <dbReference type="NCBI Taxonomy" id="53446"/>
    <lineage>
        <taxon>Bacteria</taxon>
        <taxon>Bacillati</taxon>
        <taxon>Actinomycetota</taxon>
        <taxon>Actinomycetes</taxon>
        <taxon>Kitasatosporales</taxon>
        <taxon>Streptomycetaceae</taxon>
        <taxon>Streptomyces</taxon>
        <taxon>Streptomyces cinnamoneus group</taxon>
    </lineage>
</organism>
<dbReference type="Pfam" id="PF13454">
    <property type="entry name" value="NAD_binding_9"/>
    <property type="match status" value="1"/>
</dbReference>
<feature type="domain" description="FAD-dependent urate hydroxylase HpyO/Asp monooxygenase CreE-like FAD/NAD(P)-binding" evidence="1">
    <location>
        <begin position="35"/>
        <end position="198"/>
    </location>
</feature>
<dbReference type="InterPro" id="IPR052189">
    <property type="entry name" value="L-asp_N-monooxygenase_NS-form"/>
</dbReference>
<dbReference type="SUPFAM" id="SSF51905">
    <property type="entry name" value="FAD/NAD(P)-binding domain"/>
    <property type="match status" value="1"/>
</dbReference>
<protein>
    <recommendedName>
        <fullName evidence="1">FAD-dependent urate hydroxylase HpyO/Asp monooxygenase CreE-like FAD/NAD(P)-binding domain-containing protein</fullName>
    </recommendedName>
</protein>
<dbReference type="InterPro" id="IPR036188">
    <property type="entry name" value="FAD/NAD-bd_sf"/>
</dbReference>
<dbReference type="EMBL" id="BMVB01000015">
    <property type="protein sequence ID" value="GHC60842.1"/>
    <property type="molecule type" value="Genomic_DNA"/>
</dbReference>
<sequence>MALTHPAADRVFRRFPGITETVDPAASDAVPYRIAVVGSGPRGLSVVERLAARLAADRPDRPVHLHLIDEVQVGCGRVWRSDQPGHFLMNTVAGEVSSFSGPPDGGPARPGAGPSLAQWWSTVDAGRAGANGYAPRALHGRYMLFVLDAVKAALPPNVTLQELRASVTDVEPFDGGYRLELSDGTPLFADRVVLVTGHARPELRGLQKELAEFAATRPALRYIRGDSAADMPLEAIPAGSSVGVLGLGLSFYDVMAALTLGRGGRFADDGAGGLTYLPSGNEPFLVAGSRSGMPLPARGRNQKHADFTYTPLLFTADRVRGERPHGTLDFKADILPWLLAEARLVYYATALRRRNGTEAAAAFTDETARAAADGPPPVAAIAARHGAGDLPPLDLDALARPFEGRSYPGPEAFEKELLQAIDDDLAHAEQGNTDSPLKAALDVLRDTRALVRSLVDFAGLQPASHRDDFIGWYGARSSFLAAGPPRLRLRQTAALIECGLLRIAGPHTRFAGDRDTDAFLVSSPFVAGSAVPVTTVIDARIPSPDLRHDPAPLTRRLVERGLWTDYVNGEGADAFRTGGVAVTDSPYHPVGRDGLPDTGLYVLGIPTEHTRWFMQGGSSRPGFWTDFVRDADAIAGHALGGITARRPTLG</sequence>
<evidence type="ECO:0000313" key="2">
    <source>
        <dbReference type="EMBL" id="GHC60842.1"/>
    </source>
</evidence>
<evidence type="ECO:0000259" key="1">
    <source>
        <dbReference type="Pfam" id="PF13454"/>
    </source>
</evidence>
<accession>A0A918WN75</accession>
<dbReference type="InterPro" id="IPR038732">
    <property type="entry name" value="HpyO/CreE_NAD-binding"/>
</dbReference>
<dbReference type="PANTHER" id="PTHR40254:SF1">
    <property type="entry name" value="BLR0577 PROTEIN"/>
    <property type="match status" value="1"/>
</dbReference>
<dbReference type="Proteomes" id="UP000646244">
    <property type="component" value="Unassembled WGS sequence"/>
</dbReference>
<dbReference type="AlphaFoldDB" id="A0A918WN75"/>
<proteinExistence type="predicted"/>
<name>A0A918WN75_STRCJ</name>
<evidence type="ECO:0000313" key="3">
    <source>
        <dbReference type="Proteomes" id="UP000646244"/>
    </source>
</evidence>
<gene>
    <name evidence="2" type="ORF">GCM10010507_42340</name>
</gene>